<evidence type="ECO:0000313" key="1">
    <source>
        <dbReference type="EMBL" id="PWZ41683.1"/>
    </source>
</evidence>
<comment type="caution">
    <text evidence="1">The sequence shown here is derived from an EMBL/GenBank/DDBJ whole genome shotgun (WGS) entry which is preliminary data.</text>
</comment>
<accession>A0A3L6G4N2</accession>
<name>A0A3L6G4N2_MAIZE</name>
<organism evidence="1">
    <name type="scientific">Zea mays</name>
    <name type="common">Maize</name>
    <dbReference type="NCBI Taxonomy" id="4577"/>
    <lineage>
        <taxon>Eukaryota</taxon>
        <taxon>Viridiplantae</taxon>
        <taxon>Streptophyta</taxon>
        <taxon>Embryophyta</taxon>
        <taxon>Tracheophyta</taxon>
        <taxon>Spermatophyta</taxon>
        <taxon>Magnoliopsida</taxon>
        <taxon>Liliopsida</taxon>
        <taxon>Poales</taxon>
        <taxon>Poaceae</taxon>
        <taxon>PACMAD clade</taxon>
        <taxon>Panicoideae</taxon>
        <taxon>Andropogonodae</taxon>
        <taxon>Andropogoneae</taxon>
        <taxon>Tripsacinae</taxon>
        <taxon>Zea</taxon>
    </lineage>
</organism>
<sequence length="24" mass="2504">MQRQQVGTGAWPCSAAQWALGSGL</sequence>
<dbReference type="Proteomes" id="UP000251960">
    <property type="component" value="Chromosome 2"/>
</dbReference>
<proteinExistence type="predicted"/>
<gene>
    <name evidence="1" type="ORF">Zm00014a_008133</name>
</gene>
<protein>
    <submittedName>
        <fullName evidence="1">Uncharacterized protein</fullName>
    </submittedName>
</protein>
<dbReference type="EMBL" id="NCVQ01000003">
    <property type="protein sequence ID" value="PWZ41683.1"/>
    <property type="molecule type" value="Genomic_DNA"/>
</dbReference>
<reference evidence="1" key="1">
    <citation type="journal article" date="2018" name="Nat. Genet.">
        <title>Extensive intraspecific gene order and gene structural variations between Mo17 and other maize genomes.</title>
        <authorList>
            <person name="Sun S."/>
            <person name="Zhou Y."/>
            <person name="Chen J."/>
            <person name="Shi J."/>
            <person name="Zhao H."/>
            <person name="Zhao H."/>
            <person name="Song W."/>
            <person name="Zhang M."/>
            <person name="Cui Y."/>
            <person name="Dong X."/>
            <person name="Liu H."/>
            <person name="Ma X."/>
            <person name="Jiao Y."/>
            <person name="Wang B."/>
            <person name="Wei X."/>
            <person name="Stein J.C."/>
            <person name="Glaubitz J.C."/>
            <person name="Lu F."/>
            <person name="Yu G."/>
            <person name="Liang C."/>
            <person name="Fengler K."/>
            <person name="Li B."/>
            <person name="Rafalski A."/>
            <person name="Schnable P.S."/>
            <person name="Ware D.H."/>
            <person name="Buckler E.S."/>
            <person name="Lai J."/>
        </authorList>
    </citation>
    <scope>NUCLEOTIDE SEQUENCE [LARGE SCALE GENOMIC DNA]</scope>
    <source>
        <tissue evidence="1">Seedling</tissue>
    </source>
</reference>
<dbReference type="AlphaFoldDB" id="A0A3L6G4N2"/>